<dbReference type="Pfam" id="PF22289">
    <property type="entry name" value="DmmA-like_C"/>
    <property type="match status" value="1"/>
</dbReference>
<feature type="domain" description="Dimethylamine monooxygenase subunit DmmA-like C-terminal" evidence="1">
    <location>
        <begin position="220"/>
        <end position="262"/>
    </location>
</feature>
<evidence type="ECO:0000259" key="1">
    <source>
        <dbReference type="Pfam" id="PF22289"/>
    </source>
</evidence>
<dbReference type="InterPro" id="IPR048037">
    <property type="entry name" value="DmmA-like_C"/>
</dbReference>
<sequence length="268" mass="29845">MEEIKCGILQGETLGKAFYMINAEILEGSLAEPVGLISSGIWLNEQRLGIPVSFLKLGTDFNRQLKLYVDIRLCPDNVRPIITDTKSGTLRMQQPDQTVALEGRKQLLFIDDSGVLPALPSLLGLARSGAQIEVFRMNASDKAASNALRNYIKRMDFSIRSIRGGGEQGIAAAIKEQTIGTRIMAFCDWRDFSRIKRIARQSGYANEEFQGIGIGEKEERVFCAHCYEMQPKPNGSEMDCVRCGSPLLISNHYSPRLEAFMGYVNVNE</sequence>
<keyword evidence="3" id="KW-1185">Reference proteome</keyword>
<gene>
    <name evidence="2" type="ORF">VN24_01150</name>
</gene>
<reference evidence="2 3" key="1">
    <citation type="journal article" date="2015" name="J. Biotechnol.">
        <title>Complete genome sequence of Paenibacillus beijingensis 7188(T) (=DSM 24997(T)), a novel rhizobacterium from jujube garden soil.</title>
        <authorList>
            <person name="Kwak Y."/>
            <person name="Shin J.H."/>
        </authorList>
    </citation>
    <scope>NUCLEOTIDE SEQUENCE [LARGE SCALE GENOMIC DNA]</scope>
    <source>
        <strain evidence="2 3">DSM 24997</strain>
    </source>
</reference>
<evidence type="ECO:0000313" key="3">
    <source>
        <dbReference type="Proteomes" id="UP000032633"/>
    </source>
</evidence>
<dbReference type="KEGG" id="pbj:VN24_01150"/>
<dbReference type="STRING" id="1126833.VN24_01150"/>
<accession>A0A0D5NEY6</accession>
<dbReference type="NCBIfam" id="NF041259">
    <property type="entry name" value="mono_DmmA_fam"/>
    <property type="match status" value="1"/>
</dbReference>
<dbReference type="RefSeq" id="WP_045668918.1">
    <property type="nucleotide sequence ID" value="NZ_CP011058.1"/>
</dbReference>
<dbReference type="PATRIC" id="fig|1126833.4.peg.259"/>
<dbReference type="Proteomes" id="UP000032633">
    <property type="component" value="Chromosome"/>
</dbReference>
<dbReference type="OrthoDB" id="2867625at2"/>
<dbReference type="EMBL" id="CP011058">
    <property type="protein sequence ID" value="AJY73483.1"/>
    <property type="molecule type" value="Genomic_DNA"/>
</dbReference>
<evidence type="ECO:0000313" key="2">
    <source>
        <dbReference type="EMBL" id="AJY73483.1"/>
    </source>
</evidence>
<reference evidence="3" key="2">
    <citation type="submission" date="2015-03" db="EMBL/GenBank/DDBJ databases">
        <title>Genome sequence of Paenibacillus beijingensis strain DSM 24997T.</title>
        <authorList>
            <person name="Kwak Y."/>
            <person name="Shin J.-H."/>
        </authorList>
    </citation>
    <scope>NUCLEOTIDE SEQUENCE [LARGE SCALE GENOMIC DNA]</scope>
    <source>
        <strain evidence="3">DSM 24997</strain>
    </source>
</reference>
<organism evidence="2 3">
    <name type="scientific">Paenibacillus beijingensis</name>
    <dbReference type="NCBI Taxonomy" id="1126833"/>
    <lineage>
        <taxon>Bacteria</taxon>
        <taxon>Bacillati</taxon>
        <taxon>Bacillota</taxon>
        <taxon>Bacilli</taxon>
        <taxon>Bacillales</taxon>
        <taxon>Paenibacillaceae</taxon>
        <taxon>Paenibacillus</taxon>
    </lineage>
</organism>
<protein>
    <recommendedName>
        <fullName evidence="1">Dimethylamine monooxygenase subunit DmmA-like C-terminal domain-containing protein</fullName>
    </recommendedName>
</protein>
<name>A0A0D5NEY6_9BACL</name>
<proteinExistence type="predicted"/>
<dbReference type="HOGENOM" id="CLU_1037633_0_0_9"/>
<dbReference type="AlphaFoldDB" id="A0A0D5NEY6"/>